<evidence type="ECO:0000256" key="3">
    <source>
        <dbReference type="ARBA" id="ARBA00022833"/>
    </source>
</evidence>
<name>A0ABP0F9Y1_CLALP</name>
<keyword evidence="1" id="KW-0479">Metal-binding</keyword>
<dbReference type="EMBL" id="CAWYQH010000024">
    <property type="protein sequence ID" value="CAK8675591.1"/>
    <property type="molecule type" value="Genomic_DNA"/>
</dbReference>
<dbReference type="PROSITE" id="PS50089">
    <property type="entry name" value="ZF_RING_2"/>
    <property type="match status" value="1"/>
</dbReference>
<accession>A0ABP0F9Y1</accession>
<dbReference type="Proteomes" id="UP001642483">
    <property type="component" value="Unassembled WGS sequence"/>
</dbReference>
<evidence type="ECO:0000256" key="5">
    <source>
        <dbReference type="SAM" id="Coils"/>
    </source>
</evidence>
<evidence type="ECO:0000259" key="6">
    <source>
        <dbReference type="PROSITE" id="PS50089"/>
    </source>
</evidence>
<dbReference type="Gene3D" id="3.30.40.10">
    <property type="entry name" value="Zinc/RING finger domain, C3HC4 (zinc finger)"/>
    <property type="match status" value="1"/>
</dbReference>
<proteinExistence type="predicted"/>
<keyword evidence="8" id="KW-1185">Reference proteome</keyword>
<keyword evidence="2 4" id="KW-0863">Zinc-finger</keyword>
<reference evidence="7 8" key="1">
    <citation type="submission" date="2024-02" db="EMBL/GenBank/DDBJ databases">
        <authorList>
            <person name="Daric V."/>
            <person name="Darras S."/>
        </authorList>
    </citation>
    <scope>NUCLEOTIDE SEQUENCE [LARGE SCALE GENOMIC DNA]</scope>
</reference>
<feature type="domain" description="RING-type" evidence="6">
    <location>
        <begin position="246"/>
        <end position="280"/>
    </location>
</feature>
<evidence type="ECO:0000256" key="4">
    <source>
        <dbReference type="PROSITE-ProRule" id="PRU00175"/>
    </source>
</evidence>
<dbReference type="Pfam" id="PF13920">
    <property type="entry name" value="zf-C3HC4_3"/>
    <property type="match status" value="1"/>
</dbReference>
<dbReference type="InterPro" id="IPR013083">
    <property type="entry name" value="Znf_RING/FYVE/PHD"/>
</dbReference>
<comment type="caution">
    <text evidence="7">The sequence shown here is derived from an EMBL/GenBank/DDBJ whole genome shotgun (WGS) entry which is preliminary data.</text>
</comment>
<dbReference type="SUPFAM" id="SSF57850">
    <property type="entry name" value="RING/U-box"/>
    <property type="match status" value="1"/>
</dbReference>
<evidence type="ECO:0000313" key="7">
    <source>
        <dbReference type="EMBL" id="CAK8675591.1"/>
    </source>
</evidence>
<organism evidence="7 8">
    <name type="scientific">Clavelina lepadiformis</name>
    <name type="common">Light-bulb sea squirt</name>
    <name type="synonym">Ascidia lepadiformis</name>
    <dbReference type="NCBI Taxonomy" id="159417"/>
    <lineage>
        <taxon>Eukaryota</taxon>
        <taxon>Metazoa</taxon>
        <taxon>Chordata</taxon>
        <taxon>Tunicata</taxon>
        <taxon>Ascidiacea</taxon>
        <taxon>Aplousobranchia</taxon>
        <taxon>Clavelinidae</taxon>
        <taxon>Clavelina</taxon>
    </lineage>
</organism>
<feature type="coiled-coil region" evidence="5">
    <location>
        <begin position="216"/>
        <end position="243"/>
    </location>
</feature>
<keyword evidence="3" id="KW-0862">Zinc</keyword>
<sequence>MEESDLSHLEDSTLSSASSLQTSVVIDIEGLNYPPERYSYEEGCYQPSYPPSIEIDIGSSYPQSRGITTVAAVQPCGTSGQNLAQETAMAHNEFSSIEPPPGNVEVVEMGSSDVTTLRNGVNETVESISNVTQVGESNMLQKMTFCKPSTSRNAATEELTNTEDCGTQNSLPWSEDLINKVVGLGFERSVVQQFYERALLVQKPYLSKDTLVADLVANLNLKIEEFSEDLRTVREQLERSEVEKKCCVCREVRINAYFPSCGHVSCIKCAHRLEKCPICRKTMTSHTPLYF</sequence>
<gene>
    <name evidence="7" type="ORF">CVLEPA_LOCUS5153</name>
</gene>
<protein>
    <recommendedName>
        <fullName evidence="6">RING-type domain-containing protein</fullName>
    </recommendedName>
</protein>
<dbReference type="InterPro" id="IPR001841">
    <property type="entry name" value="Znf_RING"/>
</dbReference>
<evidence type="ECO:0000256" key="2">
    <source>
        <dbReference type="ARBA" id="ARBA00022771"/>
    </source>
</evidence>
<evidence type="ECO:0000256" key="1">
    <source>
        <dbReference type="ARBA" id="ARBA00022723"/>
    </source>
</evidence>
<keyword evidence="5" id="KW-0175">Coiled coil</keyword>
<evidence type="ECO:0000313" key="8">
    <source>
        <dbReference type="Proteomes" id="UP001642483"/>
    </source>
</evidence>